<keyword evidence="2" id="KW-1133">Transmembrane helix</keyword>
<feature type="compositionally biased region" description="Low complexity" evidence="1">
    <location>
        <begin position="147"/>
        <end position="156"/>
    </location>
</feature>
<comment type="caution">
    <text evidence="3">The sequence shown here is derived from an EMBL/GenBank/DDBJ whole genome shotgun (WGS) entry which is preliminary data.</text>
</comment>
<evidence type="ECO:0000256" key="1">
    <source>
        <dbReference type="SAM" id="MobiDB-lite"/>
    </source>
</evidence>
<protein>
    <submittedName>
        <fullName evidence="3">Uncharacterized protein</fullName>
    </submittedName>
</protein>
<dbReference type="AlphaFoldDB" id="A0A9P4M6B4"/>
<gene>
    <name evidence="3" type="ORF">NA57DRAFT_59204</name>
</gene>
<evidence type="ECO:0000313" key="3">
    <source>
        <dbReference type="EMBL" id="KAF2096147.1"/>
    </source>
</evidence>
<feature type="transmembrane region" description="Helical" evidence="2">
    <location>
        <begin position="12"/>
        <end position="30"/>
    </location>
</feature>
<feature type="transmembrane region" description="Helical" evidence="2">
    <location>
        <begin position="50"/>
        <end position="72"/>
    </location>
</feature>
<keyword evidence="2" id="KW-0812">Transmembrane</keyword>
<evidence type="ECO:0000313" key="4">
    <source>
        <dbReference type="Proteomes" id="UP000799772"/>
    </source>
</evidence>
<dbReference type="EMBL" id="ML978130">
    <property type="protein sequence ID" value="KAF2096147.1"/>
    <property type="molecule type" value="Genomic_DNA"/>
</dbReference>
<dbReference type="Proteomes" id="UP000799772">
    <property type="component" value="Unassembled WGS sequence"/>
</dbReference>
<keyword evidence="4" id="KW-1185">Reference proteome</keyword>
<reference evidence="3" key="1">
    <citation type="journal article" date="2020" name="Stud. Mycol.">
        <title>101 Dothideomycetes genomes: a test case for predicting lifestyles and emergence of pathogens.</title>
        <authorList>
            <person name="Haridas S."/>
            <person name="Albert R."/>
            <person name="Binder M."/>
            <person name="Bloem J."/>
            <person name="Labutti K."/>
            <person name="Salamov A."/>
            <person name="Andreopoulos B."/>
            <person name="Baker S."/>
            <person name="Barry K."/>
            <person name="Bills G."/>
            <person name="Bluhm B."/>
            <person name="Cannon C."/>
            <person name="Castanera R."/>
            <person name="Culley D."/>
            <person name="Daum C."/>
            <person name="Ezra D."/>
            <person name="Gonzalez J."/>
            <person name="Henrissat B."/>
            <person name="Kuo A."/>
            <person name="Liang C."/>
            <person name="Lipzen A."/>
            <person name="Lutzoni F."/>
            <person name="Magnuson J."/>
            <person name="Mondo S."/>
            <person name="Nolan M."/>
            <person name="Ohm R."/>
            <person name="Pangilinan J."/>
            <person name="Park H.-J."/>
            <person name="Ramirez L."/>
            <person name="Alfaro M."/>
            <person name="Sun H."/>
            <person name="Tritt A."/>
            <person name="Yoshinaga Y."/>
            <person name="Zwiers L.-H."/>
            <person name="Turgeon B."/>
            <person name="Goodwin S."/>
            <person name="Spatafora J."/>
            <person name="Crous P."/>
            <person name="Grigoriev I."/>
        </authorList>
    </citation>
    <scope>NUCLEOTIDE SEQUENCE</scope>
    <source>
        <strain evidence="3">CBS 133067</strain>
    </source>
</reference>
<keyword evidence="2" id="KW-0472">Membrane</keyword>
<sequence>MERVMSGTFAQHAWCIYLLLGVIEAVAVRADLGVHGLNRRADTDAATDRIAGIAGGIIGAVGVTVIVALCFFSRRMRLKRERQERAQSPELPTFNEADTVLLFSEQKFVLEDWKKDARTSVVMHVSQHPALNVGESKEIRVDGHTRSASSSSESSSQMQLARHPANMSWTEAPLHNTAEVEKNSMRITAVSPNDAVQHGQEISRPTTPWPESDKV</sequence>
<evidence type="ECO:0000256" key="2">
    <source>
        <dbReference type="SAM" id="Phobius"/>
    </source>
</evidence>
<feature type="region of interest" description="Disordered" evidence="1">
    <location>
        <begin position="138"/>
        <end position="215"/>
    </location>
</feature>
<proteinExistence type="predicted"/>
<name>A0A9P4M6B4_9PEZI</name>
<accession>A0A9P4M6B4</accession>
<organism evidence="3 4">
    <name type="scientific">Rhizodiscina lignyota</name>
    <dbReference type="NCBI Taxonomy" id="1504668"/>
    <lineage>
        <taxon>Eukaryota</taxon>
        <taxon>Fungi</taxon>
        <taxon>Dikarya</taxon>
        <taxon>Ascomycota</taxon>
        <taxon>Pezizomycotina</taxon>
        <taxon>Dothideomycetes</taxon>
        <taxon>Pleosporomycetidae</taxon>
        <taxon>Aulographales</taxon>
        <taxon>Rhizodiscinaceae</taxon>
        <taxon>Rhizodiscina</taxon>
    </lineage>
</organism>